<evidence type="ECO:0008006" key="7">
    <source>
        <dbReference type="Google" id="ProtNLM"/>
    </source>
</evidence>
<dbReference type="InterPro" id="IPR041792">
    <property type="entry name" value="MPP_PAP"/>
</dbReference>
<dbReference type="Proteomes" id="UP001515480">
    <property type="component" value="Unassembled WGS sequence"/>
</dbReference>
<name>A0AB34JH00_PRYPA</name>
<dbReference type="InterPro" id="IPR029052">
    <property type="entry name" value="Metallo-depent_PP-like"/>
</dbReference>
<keyword evidence="1" id="KW-0732">Signal</keyword>
<dbReference type="AlphaFoldDB" id="A0AB34JH00"/>
<protein>
    <recommendedName>
        <fullName evidence="7">Purple acid phosphatase</fullName>
    </recommendedName>
</protein>
<dbReference type="PANTHER" id="PTHR22953:SF153">
    <property type="entry name" value="PURPLE ACID PHOSPHATASE"/>
    <property type="match status" value="1"/>
</dbReference>
<evidence type="ECO:0000313" key="6">
    <source>
        <dbReference type="Proteomes" id="UP001515480"/>
    </source>
</evidence>
<comment type="caution">
    <text evidence="5">The sequence shown here is derived from an EMBL/GenBank/DDBJ whole genome shotgun (WGS) entry which is preliminary data.</text>
</comment>
<dbReference type="InterPro" id="IPR025733">
    <property type="entry name" value="PAPs_C"/>
</dbReference>
<dbReference type="InterPro" id="IPR004843">
    <property type="entry name" value="Calcineurin-like_PHP"/>
</dbReference>
<organism evidence="5 6">
    <name type="scientific">Prymnesium parvum</name>
    <name type="common">Toxic golden alga</name>
    <dbReference type="NCBI Taxonomy" id="97485"/>
    <lineage>
        <taxon>Eukaryota</taxon>
        <taxon>Haptista</taxon>
        <taxon>Haptophyta</taxon>
        <taxon>Prymnesiophyceae</taxon>
        <taxon>Prymnesiales</taxon>
        <taxon>Prymnesiaceae</taxon>
        <taxon>Prymnesium</taxon>
    </lineage>
</organism>
<evidence type="ECO:0000313" key="5">
    <source>
        <dbReference type="EMBL" id="KAL1521121.1"/>
    </source>
</evidence>
<dbReference type="GO" id="GO:0003993">
    <property type="term" value="F:acid phosphatase activity"/>
    <property type="evidence" value="ECO:0007669"/>
    <property type="project" value="InterPro"/>
</dbReference>
<keyword evidence="6" id="KW-1185">Reference proteome</keyword>
<dbReference type="EMBL" id="JBGBPQ010000008">
    <property type="protein sequence ID" value="KAL1521121.1"/>
    <property type="molecule type" value="Genomic_DNA"/>
</dbReference>
<evidence type="ECO:0000256" key="2">
    <source>
        <dbReference type="ARBA" id="ARBA00023180"/>
    </source>
</evidence>
<gene>
    <name evidence="5" type="ORF">AB1Y20_022675</name>
</gene>
<sequence length="512" mass="55831">MPTSAYVRPAPSEVLAHTHWAACSNAASCSEQVHLMLGGPGEVIVSFVSASASVPSEVSWWADPRHPSTAVGVADAYSLLMSVDLNLVVPQMGLPDLSLKRLVDMEDTSAWAFNPFTGARGANYFHPEGAAQLHWGLGQYNNPQMVYDSPVIHTVALRGLSPGKAYGYHVAGHRRNYSFVLPLEPRGDPPPYPFTFALTADLGQTAVSAVNVVRLREILEAAPPGRCAMLLGGDLAYADGFHPRWDTFGRMLEPLAARFPQLMIGGNHEMIAGEGWVPYNTRYPSPARSSGSPSNLWWSRDVGPAHVVGLSSYSNASPGSLQYRWLVADLAAVNRTRTPWVIVMTHVPWYSSNALHVAEAELMRQAVEPLLYHGGVDLVISGHVHAYERVLPVYQGCLNRCAPAYLTIGDGGNREGASVQWSEPQPAWSAFRESSFGSGALDIINDTHALFNWSRFACEGSTSPDHVDFNRSCESMTWGPFARRDTSAARHKLIKSRGEQRLGEVKTADEGR</sequence>
<dbReference type="PANTHER" id="PTHR22953">
    <property type="entry name" value="ACID PHOSPHATASE RELATED"/>
    <property type="match status" value="1"/>
</dbReference>
<accession>A0AB34JH00</accession>
<dbReference type="Pfam" id="PF00149">
    <property type="entry name" value="Metallophos"/>
    <property type="match status" value="1"/>
</dbReference>
<dbReference type="SUPFAM" id="SSF56300">
    <property type="entry name" value="Metallo-dependent phosphatases"/>
    <property type="match status" value="1"/>
</dbReference>
<dbReference type="CDD" id="cd00839">
    <property type="entry name" value="MPP_PAPs"/>
    <property type="match status" value="1"/>
</dbReference>
<proteinExistence type="predicted"/>
<dbReference type="Pfam" id="PF14008">
    <property type="entry name" value="Metallophos_C"/>
    <property type="match status" value="1"/>
</dbReference>
<evidence type="ECO:0000256" key="1">
    <source>
        <dbReference type="ARBA" id="ARBA00022729"/>
    </source>
</evidence>
<feature type="domain" description="Calcineurin-like phosphoesterase" evidence="3">
    <location>
        <begin position="195"/>
        <end position="387"/>
    </location>
</feature>
<keyword evidence="2" id="KW-0325">Glycoprotein</keyword>
<evidence type="ECO:0000259" key="4">
    <source>
        <dbReference type="Pfam" id="PF14008"/>
    </source>
</evidence>
<dbReference type="Gene3D" id="3.60.21.10">
    <property type="match status" value="1"/>
</dbReference>
<feature type="domain" description="Purple acid phosphatase C-terminal" evidence="4">
    <location>
        <begin position="402"/>
        <end position="454"/>
    </location>
</feature>
<dbReference type="InterPro" id="IPR039331">
    <property type="entry name" value="PAPs-like"/>
</dbReference>
<reference evidence="5 6" key="1">
    <citation type="journal article" date="2024" name="Science">
        <title>Giant polyketide synthase enzymes in the biosynthesis of giant marine polyether toxins.</title>
        <authorList>
            <person name="Fallon T.R."/>
            <person name="Shende V.V."/>
            <person name="Wierzbicki I.H."/>
            <person name="Pendleton A.L."/>
            <person name="Watervoot N.F."/>
            <person name="Auber R.P."/>
            <person name="Gonzalez D.J."/>
            <person name="Wisecaver J.H."/>
            <person name="Moore B.S."/>
        </authorList>
    </citation>
    <scope>NUCLEOTIDE SEQUENCE [LARGE SCALE GENOMIC DNA]</scope>
    <source>
        <strain evidence="5 6">12B1</strain>
    </source>
</reference>
<evidence type="ECO:0000259" key="3">
    <source>
        <dbReference type="Pfam" id="PF00149"/>
    </source>
</evidence>